<dbReference type="InterPro" id="IPR037912">
    <property type="entry name" value="MCRS1"/>
</dbReference>
<dbReference type="GO" id="GO:0002151">
    <property type="term" value="F:G-quadruplex RNA binding"/>
    <property type="evidence" value="ECO:0007669"/>
    <property type="project" value="InterPro"/>
</dbReference>
<dbReference type="SUPFAM" id="SSF49879">
    <property type="entry name" value="SMAD/FHA domain"/>
    <property type="match status" value="1"/>
</dbReference>
<keyword evidence="13" id="KW-0007">Acetylation</keyword>
<keyword evidence="18" id="KW-0234">DNA repair</keyword>
<evidence type="ECO:0000256" key="13">
    <source>
        <dbReference type="ARBA" id="ARBA00022990"/>
    </source>
</evidence>
<name>A0A8C4QKP0_EPTBU</name>
<evidence type="ECO:0000256" key="20">
    <source>
        <dbReference type="ARBA" id="ARBA00023228"/>
    </source>
</evidence>
<dbReference type="GO" id="GO:0000922">
    <property type="term" value="C:spindle pole"/>
    <property type="evidence" value="ECO:0007669"/>
    <property type="project" value="UniProtKB-SubCell"/>
</dbReference>
<keyword evidence="9" id="KW-0227">DNA damage</keyword>
<keyword evidence="8" id="KW-0597">Phosphoprotein</keyword>
<dbReference type="InterPro" id="IPR025999">
    <property type="entry name" value="MCRS_N"/>
</dbReference>
<evidence type="ECO:0000256" key="2">
    <source>
        <dbReference type="ARBA" id="ARBA00004604"/>
    </source>
</evidence>
<dbReference type="AlphaFoldDB" id="A0A8C4QKP0"/>
<reference evidence="26" key="2">
    <citation type="submission" date="2025-09" db="UniProtKB">
        <authorList>
            <consortium name="Ensembl"/>
        </authorList>
    </citation>
    <scope>IDENTIFICATION</scope>
</reference>
<dbReference type="GeneTree" id="ENSGT00390000005536"/>
<dbReference type="InterPro" id="IPR008984">
    <property type="entry name" value="SMAD_FHA_dom_sf"/>
</dbReference>
<dbReference type="GO" id="GO:0071339">
    <property type="term" value="C:MLL1 complex"/>
    <property type="evidence" value="ECO:0007669"/>
    <property type="project" value="InterPro"/>
</dbReference>
<feature type="domain" description="FHA" evidence="25">
    <location>
        <begin position="335"/>
        <end position="391"/>
    </location>
</feature>
<dbReference type="GO" id="GO:0000776">
    <property type="term" value="C:kinetochore"/>
    <property type="evidence" value="ECO:0007669"/>
    <property type="project" value="UniProtKB-KW"/>
</dbReference>
<protein>
    <recommendedName>
        <fullName evidence="23">Microspherule protein 1</fullName>
    </recommendedName>
    <alternativeName>
        <fullName evidence="24">58 kDa microspherule protein</fullName>
    </alternativeName>
</protein>
<keyword evidence="22" id="KW-0137">Centromere</keyword>
<keyword evidence="12" id="KW-0156">Chromatin regulator</keyword>
<reference evidence="26" key="1">
    <citation type="submission" date="2025-08" db="UniProtKB">
        <authorList>
            <consortium name="Ensembl"/>
        </authorList>
    </citation>
    <scope>IDENTIFICATION</scope>
</reference>
<dbReference type="PANTHER" id="PTHR13233">
    <property type="entry name" value="MICROSPHERULE PROTEIN 1"/>
    <property type="match status" value="1"/>
</dbReference>
<evidence type="ECO:0000259" key="25">
    <source>
        <dbReference type="PROSITE" id="PS50006"/>
    </source>
</evidence>
<keyword evidence="6" id="KW-0158">Chromosome</keyword>
<evidence type="ECO:0000256" key="11">
    <source>
        <dbReference type="ARBA" id="ARBA00022843"/>
    </source>
</evidence>
<evidence type="ECO:0000256" key="21">
    <source>
        <dbReference type="ARBA" id="ARBA00023242"/>
    </source>
</evidence>
<evidence type="ECO:0000256" key="14">
    <source>
        <dbReference type="ARBA" id="ARBA00023015"/>
    </source>
</evidence>
<keyword evidence="14" id="KW-0805">Transcription regulation</keyword>
<keyword evidence="11" id="KW-0832">Ubl conjugation</keyword>
<evidence type="ECO:0000256" key="1">
    <source>
        <dbReference type="ARBA" id="ARBA00004371"/>
    </source>
</evidence>
<evidence type="ECO:0000256" key="19">
    <source>
        <dbReference type="ARBA" id="ARBA00023212"/>
    </source>
</evidence>
<evidence type="ECO:0000256" key="16">
    <source>
        <dbReference type="ARBA" id="ARBA00023163"/>
    </source>
</evidence>
<dbReference type="GO" id="GO:0045944">
    <property type="term" value="P:positive regulation of transcription by RNA polymerase II"/>
    <property type="evidence" value="ECO:0007669"/>
    <property type="project" value="TreeGrafter"/>
</dbReference>
<evidence type="ECO:0000256" key="7">
    <source>
        <dbReference type="ARBA" id="ARBA00022490"/>
    </source>
</evidence>
<evidence type="ECO:0000256" key="8">
    <source>
        <dbReference type="ARBA" id="ARBA00022553"/>
    </source>
</evidence>
<evidence type="ECO:0000256" key="3">
    <source>
        <dbReference type="ARBA" id="ARBA00004607"/>
    </source>
</evidence>
<evidence type="ECO:0000256" key="18">
    <source>
        <dbReference type="ARBA" id="ARBA00023204"/>
    </source>
</evidence>
<keyword evidence="10" id="KW-0995">Kinetochore</keyword>
<evidence type="ECO:0000313" key="26">
    <source>
        <dbReference type="Ensembl" id="ENSEBUP00000016065.1"/>
    </source>
</evidence>
<keyword evidence="7" id="KW-0963">Cytoplasm</keyword>
<dbReference type="OMA" id="AMMLNPS"/>
<evidence type="ECO:0000313" key="27">
    <source>
        <dbReference type="Proteomes" id="UP000694388"/>
    </source>
</evidence>
<evidence type="ECO:0000256" key="5">
    <source>
        <dbReference type="ARBA" id="ARBA00004647"/>
    </source>
</evidence>
<dbReference type="GO" id="GO:0005730">
    <property type="term" value="C:nucleolus"/>
    <property type="evidence" value="ECO:0007669"/>
    <property type="project" value="UniProtKB-SubCell"/>
</dbReference>
<dbReference type="Pfam" id="PF13325">
    <property type="entry name" value="MCRS_N"/>
    <property type="match status" value="1"/>
</dbReference>
<evidence type="ECO:0000256" key="24">
    <source>
        <dbReference type="ARBA" id="ARBA00075730"/>
    </source>
</evidence>
<keyword evidence="16" id="KW-0804">Transcription</keyword>
<dbReference type="GO" id="GO:0032204">
    <property type="term" value="P:regulation of telomere maintenance"/>
    <property type="evidence" value="ECO:0007669"/>
    <property type="project" value="UniProtKB-ARBA"/>
</dbReference>
<keyword evidence="15" id="KW-0175">Coiled coil</keyword>
<evidence type="ECO:0000256" key="23">
    <source>
        <dbReference type="ARBA" id="ARBA00068815"/>
    </source>
</evidence>
<dbReference type="CDD" id="cd22687">
    <property type="entry name" value="FHA_MCRS1"/>
    <property type="match status" value="1"/>
</dbReference>
<dbReference type="GO" id="GO:0060271">
    <property type="term" value="P:cilium assembly"/>
    <property type="evidence" value="ECO:0007669"/>
    <property type="project" value="Ensembl"/>
</dbReference>
<dbReference type="InterPro" id="IPR000253">
    <property type="entry name" value="FHA_dom"/>
</dbReference>
<dbReference type="Proteomes" id="UP000694388">
    <property type="component" value="Unplaced"/>
</dbReference>
<dbReference type="GO" id="GO:0031011">
    <property type="term" value="C:Ino80 complex"/>
    <property type="evidence" value="ECO:0007669"/>
    <property type="project" value="InterPro"/>
</dbReference>
<dbReference type="GO" id="GO:0006325">
    <property type="term" value="P:chromatin organization"/>
    <property type="evidence" value="ECO:0007669"/>
    <property type="project" value="UniProtKB-KW"/>
</dbReference>
<dbReference type="PANTHER" id="PTHR13233:SF0">
    <property type="entry name" value="MICROSPHERULE PROTEIN 1"/>
    <property type="match status" value="1"/>
</dbReference>
<dbReference type="GO" id="GO:0006281">
    <property type="term" value="P:DNA repair"/>
    <property type="evidence" value="ECO:0007669"/>
    <property type="project" value="UniProtKB-KW"/>
</dbReference>
<sequence>YIVLAPSPPDGEESLGKEKKFSYPDLGRILCLTGRSIKRKKFDDELVESSLVKTSSRIKAPGSAGGEPGRVISPGAEATFVEKRKVSKGSSVKRVKKSKQTSQVIKDLGRWKPTDDLLLINGVLQVELDWVHLGGCSFSLQEVQDRWYSLLYDPLISKMACQAMRELHPDAVAATQGKALFSKDEERLLVKITSSSQPTLEVFQDLLVKEAQTFHAYRTVKVLQTHWQLMKQYHLLDDQTVQQLPKGDQVMNFSDAEDLMNDDELRDTSDEVLENELAAADRRQKREIRQLEQELPRWQAMVESVTGSSTPEFDSQTLAVLRGRLVRYLMRSREITLGRATKHSQIDVDLSLEGPAWKISRKQGVIKLRGSGEFIISNEGRRPIYIDGKPVLTGSKWKLNNNSVVEVCRCFCLPNVLDKQLVVHWF</sequence>
<evidence type="ECO:0000256" key="9">
    <source>
        <dbReference type="ARBA" id="ARBA00022763"/>
    </source>
</evidence>
<evidence type="ECO:0000256" key="17">
    <source>
        <dbReference type="ARBA" id="ARBA00023172"/>
    </source>
</evidence>
<evidence type="ECO:0000256" key="4">
    <source>
        <dbReference type="ARBA" id="ARBA00004629"/>
    </source>
</evidence>
<keyword evidence="19" id="KW-0206">Cytoskeleton</keyword>
<dbReference type="Ensembl" id="ENSEBUT00000016640.1">
    <property type="protein sequence ID" value="ENSEBUP00000016065.1"/>
    <property type="gene ID" value="ENSEBUG00000010094.1"/>
</dbReference>
<dbReference type="GO" id="GO:0006310">
    <property type="term" value="P:DNA recombination"/>
    <property type="evidence" value="ECO:0007669"/>
    <property type="project" value="UniProtKB-KW"/>
</dbReference>
<proteinExistence type="predicted"/>
<dbReference type="FunFam" id="2.60.200.20:FF:000007">
    <property type="entry name" value="microspherule protein 1 isoform X1"/>
    <property type="match status" value="1"/>
</dbReference>
<accession>A0A8C4QKP0</accession>
<dbReference type="GO" id="GO:0034451">
    <property type="term" value="C:centriolar satellite"/>
    <property type="evidence" value="ECO:0007669"/>
    <property type="project" value="UniProtKB-SubCell"/>
</dbReference>
<keyword evidence="27" id="KW-1185">Reference proteome</keyword>
<dbReference type="GO" id="GO:0010842">
    <property type="term" value="P:retina layer formation"/>
    <property type="evidence" value="ECO:0007669"/>
    <property type="project" value="Ensembl"/>
</dbReference>
<evidence type="ECO:0000256" key="6">
    <source>
        <dbReference type="ARBA" id="ARBA00022454"/>
    </source>
</evidence>
<dbReference type="PROSITE" id="PS50006">
    <property type="entry name" value="FHA_DOMAIN"/>
    <property type="match status" value="1"/>
</dbReference>
<keyword evidence="17" id="KW-0233">DNA recombination</keyword>
<dbReference type="SMART" id="SM00240">
    <property type="entry name" value="FHA"/>
    <property type="match status" value="1"/>
</dbReference>
<dbReference type="Pfam" id="PF00498">
    <property type="entry name" value="FHA"/>
    <property type="match status" value="1"/>
</dbReference>
<evidence type="ECO:0000256" key="12">
    <source>
        <dbReference type="ARBA" id="ARBA00022853"/>
    </source>
</evidence>
<keyword evidence="21" id="KW-0539">Nucleus</keyword>
<evidence type="ECO:0000256" key="22">
    <source>
        <dbReference type="ARBA" id="ARBA00023328"/>
    </source>
</evidence>
<evidence type="ECO:0000256" key="15">
    <source>
        <dbReference type="ARBA" id="ARBA00023054"/>
    </source>
</evidence>
<dbReference type="GO" id="GO:0044545">
    <property type="term" value="C:NSL complex"/>
    <property type="evidence" value="ECO:0007669"/>
    <property type="project" value="TreeGrafter"/>
</dbReference>
<keyword evidence="20" id="KW-0458">Lysosome</keyword>
<organism evidence="26 27">
    <name type="scientific">Eptatretus burgeri</name>
    <name type="common">Inshore hagfish</name>
    <dbReference type="NCBI Taxonomy" id="7764"/>
    <lineage>
        <taxon>Eukaryota</taxon>
        <taxon>Metazoa</taxon>
        <taxon>Chordata</taxon>
        <taxon>Craniata</taxon>
        <taxon>Vertebrata</taxon>
        <taxon>Cyclostomata</taxon>
        <taxon>Myxini</taxon>
        <taxon>Myxiniformes</taxon>
        <taxon>Myxinidae</taxon>
        <taxon>Eptatretinae</taxon>
        <taxon>Eptatretus</taxon>
    </lineage>
</organism>
<evidence type="ECO:0000256" key="10">
    <source>
        <dbReference type="ARBA" id="ARBA00022838"/>
    </source>
</evidence>
<comment type="subcellular location">
    <subcellularLocation>
        <location evidence="4">Chromosome</location>
        <location evidence="4">Centromere</location>
        <location evidence="4">Kinetochore</location>
    </subcellularLocation>
    <subcellularLocation>
        <location evidence="3">Cytoplasm</location>
        <location evidence="3">Cytoskeleton</location>
        <location evidence="3">Microtubule organizing center</location>
        <location evidence="3">Centrosome</location>
        <location evidence="3">Centriolar satellite</location>
    </subcellularLocation>
    <subcellularLocation>
        <location evidence="5">Cytoplasm</location>
        <location evidence="5">Cytoskeleton</location>
        <location evidence="5">Spindle pole</location>
    </subcellularLocation>
    <subcellularLocation>
        <location evidence="1">Lysosome</location>
    </subcellularLocation>
    <subcellularLocation>
        <location evidence="2">Nucleus</location>
        <location evidence="2">Nucleolus</location>
    </subcellularLocation>
</comment>
<dbReference type="GO" id="GO:0005764">
    <property type="term" value="C:lysosome"/>
    <property type="evidence" value="ECO:0007669"/>
    <property type="project" value="UniProtKB-SubCell"/>
</dbReference>